<dbReference type="PROSITE" id="PS01208">
    <property type="entry name" value="VWFC_1"/>
    <property type="match status" value="1"/>
</dbReference>
<dbReference type="GO" id="GO:0030514">
    <property type="term" value="P:negative regulation of BMP signaling pathway"/>
    <property type="evidence" value="ECO:0007669"/>
    <property type="project" value="TreeGrafter"/>
</dbReference>
<evidence type="ECO:0000313" key="5">
    <source>
        <dbReference type="EMBL" id="NWZ34115.1"/>
    </source>
</evidence>
<evidence type="ECO:0000256" key="1">
    <source>
        <dbReference type="ARBA" id="ARBA00016968"/>
    </source>
</evidence>
<feature type="domain" description="VWFC" evidence="3">
    <location>
        <begin position="719"/>
        <end position="783"/>
    </location>
</feature>
<evidence type="ECO:0000259" key="4">
    <source>
        <dbReference type="PROSITE" id="PS50933"/>
    </source>
</evidence>
<dbReference type="PANTHER" id="PTHR46526">
    <property type="entry name" value="CHORDIN"/>
    <property type="match status" value="1"/>
</dbReference>
<dbReference type="SUPFAM" id="SSF57603">
    <property type="entry name" value="FnI-like domain"/>
    <property type="match status" value="2"/>
</dbReference>
<feature type="domain" description="CHRD" evidence="4">
    <location>
        <begin position="498"/>
        <end position="625"/>
    </location>
</feature>
<comment type="caution">
    <text evidence="5">The sequence shown here is derived from an EMBL/GenBank/DDBJ whole genome shotgun (WGS) entry which is preliminary data.</text>
</comment>
<evidence type="ECO:0000313" key="6">
    <source>
        <dbReference type="Proteomes" id="UP000540762"/>
    </source>
</evidence>
<feature type="domain" description="VWFC" evidence="3">
    <location>
        <begin position="4"/>
        <end position="80"/>
    </location>
</feature>
<dbReference type="InterPro" id="IPR052278">
    <property type="entry name" value="Chordin-like_regulators"/>
</dbReference>
<protein>
    <recommendedName>
        <fullName evidence="1">Chordin</fullName>
    </recommendedName>
</protein>
<feature type="non-terminal residue" evidence="5">
    <location>
        <position position="1"/>
    </location>
</feature>
<keyword evidence="6" id="KW-1185">Reference proteome</keyword>
<dbReference type="GO" id="GO:0005615">
    <property type="term" value="C:extracellular space"/>
    <property type="evidence" value="ECO:0007669"/>
    <property type="project" value="TreeGrafter"/>
</dbReference>
<dbReference type="SMART" id="SM00754">
    <property type="entry name" value="CHRD"/>
    <property type="match status" value="4"/>
</dbReference>
<feature type="domain" description="CHRD" evidence="4">
    <location>
        <begin position="248"/>
        <end position="371"/>
    </location>
</feature>
<dbReference type="Proteomes" id="UP000540762">
    <property type="component" value="Unassembled WGS sequence"/>
</dbReference>
<gene>
    <name evidence="5" type="primary">Chrd</name>
    <name evidence="5" type="ORF">BRAATR_R00359</name>
</gene>
<accession>A0A7K7LU15</accession>
<dbReference type="PANTHER" id="PTHR46526:SF1">
    <property type="entry name" value="CHORDIN"/>
    <property type="match status" value="1"/>
</dbReference>
<proteinExistence type="predicted"/>
<dbReference type="GO" id="GO:0009953">
    <property type="term" value="P:dorsal/ventral pattern formation"/>
    <property type="evidence" value="ECO:0007669"/>
    <property type="project" value="TreeGrafter"/>
</dbReference>
<feature type="domain" description="CHRD" evidence="4">
    <location>
        <begin position="128"/>
        <end position="246"/>
    </location>
</feature>
<dbReference type="EMBL" id="VZSR01000247">
    <property type="protein sequence ID" value="NWZ34115.1"/>
    <property type="molecule type" value="Genomic_DNA"/>
</dbReference>
<dbReference type="Pfam" id="PF07452">
    <property type="entry name" value="CHRD"/>
    <property type="match status" value="3"/>
</dbReference>
<organism evidence="5 6">
    <name type="scientific">Brachypodius melanocephalos</name>
    <name type="common">black-headed bulbul</name>
    <dbReference type="NCBI Taxonomy" id="3235156"/>
    <lineage>
        <taxon>Eukaryota</taxon>
        <taxon>Metazoa</taxon>
        <taxon>Chordata</taxon>
        <taxon>Craniata</taxon>
        <taxon>Vertebrata</taxon>
        <taxon>Euteleostomi</taxon>
        <taxon>Archelosauria</taxon>
        <taxon>Archosauria</taxon>
        <taxon>Dinosauria</taxon>
        <taxon>Saurischia</taxon>
        <taxon>Theropoda</taxon>
        <taxon>Coelurosauria</taxon>
        <taxon>Aves</taxon>
        <taxon>Neognathae</taxon>
        <taxon>Neoaves</taxon>
        <taxon>Telluraves</taxon>
        <taxon>Australaves</taxon>
        <taxon>Passeriformes</taxon>
        <taxon>Sylvioidea</taxon>
        <taxon>Pycnonotidae</taxon>
        <taxon>Brachypodius</taxon>
    </lineage>
</organism>
<dbReference type="Gene3D" id="6.20.200.20">
    <property type="match status" value="1"/>
</dbReference>
<dbReference type="SMART" id="SM00214">
    <property type="entry name" value="VWC"/>
    <property type="match status" value="2"/>
</dbReference>
<dbReference type="AlphaFoldDB" id="A0A7K7LU15"/>
<name>A0A7K7LU15_9PASS</name>
<dbReference type="Pfam" id="PF00093">
    <property type="entry name" value="VWC"/>
    <property type="match status" value="2"/>
</dbReference>
<dbReference type="GO" id="GO:0036122">
    <property type="term" value="F:BMP binding"/>
    <property type="evidence" value="ECO:0007669"/>
    <property type="project" value="TreeGrafter"/>
</dbReference>
<feature type="domain" description="CHRD" evidence="4">
    <location>
        <begin position="372"/>
        <end position="492"/>
    </location>
</feature>
<dbReference type="InterPro" id="IPR001007">
    <property type="entry name" value="VWF_dom"/>
</dbReference>
<reference evidence="5 6" key="1">
    <citation type="submission" date="2019-09" db="EMBL/GenBank/DDBJ databases">
        <title>Bird 10,000 Genomes (B10K) Project - Family phase.</title>
        <authorList>
            <person name="Zhang G."/>
        </authorList>
    </citation>
    <scope>NUCLEOTIDE SEQUENCE [LARGE SCALE GENOMIC DNA]</scope>
    <source>
        <strain evidence="5">OUT-0037</strain>
        <tissue evidence="5">Liver</tissue>
    </source>
</reference>
<evidence type="ECO:0000256" key="2">
    <source>
        <dbReference type="PROSITE-ProRule" id="PRU00230"/>
    </source>
</evidence>
<dbReference type="InterPro" id="IPR010895">
    <property type="entry name" value="CHRD"/>
</dbReference>
<dbReference type="PROSITE" id="PS50184">
    <property type="entry name" value="VWFC_2"/>
    <property type="match status" value="2"/>
</dbReference>
<evidence type="ECO:0000259" key="3">
    <source>
        <dbReference type="PROSITE" id="PS50184"/>
    </source>
</evidence>
<dbReference type="PROSITE" id="PS50933">
    <property type="entry name" value="CHRD"/>
    <property type="match status" value="4"/>
</dbReference>
<keyword evidence="2" id="KW-0217">Developmental protein</keyword>
<sequence>GVSAGCAFGGHFYALEETWHPDLGEPFGVMRCVICHCEPQRNHRGKPVGKVNCKNMKQDCPVPACPRATLLPGHCCHTCPKGEESPPEKTPALRFDTFEYFQDKEDDLDKPYNDRSYLSSEGLARDDARTEFVALLTSGPEPWHPTSSAVGKARFTLLRSSLLFSISYERLGRPSRVRFSDPEGNVLFEHPVQKSAAPEDGMLCGMWRTVSKANVQLLRGEQLRVSLVTRSQPSGEVHGRILKHRALFAETFGAILTSLDPLHWGTGGMAMLTLSDTENKLHFILMARGLLEPGARESPWVPLRVRILHQDQTLREVHANITVEDPDFAEVLNDLSAQELQWLVQGQLRITAETEGRHARQLAGTITTRRSCDTIQSVLCGADALLPTKTGAVGSAKLALHENGTLEYQVQVVGTASEVVGITLETKPRRKSKRNILFDMTPSYKDGLACGAWQSPSARDAHMLLQNELFLNVATKDWTEGELRGQIISLPYSGLLARYTEMPVVLAGQLVSPPVHSGAGGHAWLSLDEHCHLHYEISVAGLGRPSDGTVSAHIHGVAELGEMGTRPHQNKRLLKGFYSTEAQGVVKDLDADLLQHLAQGTAFLQVSTKAHPNGEMRGRVGSRWGRAPVPIPTAACSRVALPGAGWKGTDHSVTRSQQYSLMCFVVVGGSFTSPDHGGQPGIGMGSDLLLIAPSRCTFPTTPERSVPELADSMQADAPRACRFGRRWYLNNESWHPSVPPFGEMKCILCWCVSGETHCQRQECPPSACASPATRDNPCCAKCR</sequence>
<feature type="non-terminal residue" evidence="5">
    <location>
        <position position="783"/>
    </location>
</feature>